<sequence>MNLTNELHTGVPFYQLSLTNVQSEAHYFLSINLNLRSLETVNTDKNQASPETKSSLQHLLGKDLSEKYRLVPYRKKTPLSQKGLATQETSSGETLTSQGSSNRALLKELVQLVEQHSRCNWREGGYLPEESGSEDGTFTETTSDGESSISLIDYPEEGGETPPCDPPSSEEGYFTSPFSPRDFSTQLGVDSLEFQ</sequence>
<keyword evidence="3" id="KW-1185">Reference proteome</keyword>
<dbReference type="Proteomes" id="UP000680011">
    <property type="component" value="Segment"/>
</dbReference>
<name>A0A2Z4N3S9_9VIRU</name>
<reference evidence="2" key="1">
    <citation type="submission" date="2018-01" db="EMBL/GenBank/DDBJ databases">
        <title>Identifying anelloviruses associated with Antarctic fur seals.</title>
        <authorList>
            <person name="Crane A."/>
            <person name="Goebel M."/>
            <person name="Kraberger S."/>
            <person name="Stone A."/>
            <person name="Varsani A."/>
        </authorList>
    </citation>
    <scope>NUCLEOTIDE SEQUENCE</scope>
    <source>
        <strain evidence="2">ASV35_197</strain>
    </source>
</reference>
<evidence type="ECO:0000313" key="2">
    <source>
        <dbReference type="EMBL" id="AWX63410.1"/>
    </source>
</evidence>
<protein>
    <submittedName>
        <fullName evidence="2">ORF3</fullName>
    </submittedName>
</protein>
<evidence type="ECO:0000256" key="1">
    <source>
        <dbReference type="SAM" id="MobiDB-lite"/>
    </source>
</evidence>
<accession>A0A2Z4N3S9</accession>
<organism evidence="2">
    <name type="scientific">Torque teno Arctocephalus gazella virus 2</name>
    <dbReference type="NCBI Taxonomy" id="2249933"/>
    <lineage>
        <taxon>Viruses</taxon>
        <taxon>Monodnaviria</taxon>
        <taxon>Shotokuvirae</taxon>
        <taxon>Commensaviricota</taxon>
        <taxon>Cardeaviricetes</taxon>
        <taxon>Sanitavirales</taxon>
        <taxon>Anelloviridae</taxon>
        <taxon>Sigmatorquevirus</taxon>
        <taxon>Sigmatorquevirus otari3</taxon>
    </lineage>
</organism>
<proteinExistence type="predicted"/>
<dbReference type="RefSeq" id="YP_010797618.1">
    <property type="nucleotide sequence ID" value="NC_076225.1"/>
</dbReference>
<feature type="compositionally biased region" description="Polar residues" evidence="1">
    <location>
        <begin position="176"/>
        <end position="195"/>
    </location>
</feature>
<feature type="region of interest" description="Disordered" evidence="1">
    <location>
        <begin position="123"/>
        <end position="195"/>
    </location>
</feature>
<dbReference type="EMBL" id="MG837571">
    <property type="protein sequence ID" value="AWX63410.1"/>
    <property type="molecule type" value="Genomic_DNA"/>
</dbReference>
<dbReference type="GeneID" id="80535589"/>
<dbReference type="KEGG" id="vg:80535589"/>
<evidence type="ECO:0000313" key="3">
    <source>
        <dbReference type="Proteomes" id="UP000680011"/>
    </source>
</evidence>
<feature type="compositionally biased region" description="Polar residues" evidence="1">
    <location>
        <begin position="134"/>
        <end position="150"/>
    </location>
</feature>
<feature type="region of interest" description="Disordered" evidence="1">
    <location>
        <begin position="78"/>
        <end position="100"/>
    </location>
</feature>